<reference evidence="1 2" key="1">
    <citation type="submission" date="2015-07" db="EMBL/GenBank/DDBJ databases">
        <title>Draft Genome Sequence of Komagataeibacter intermedius Strain AF2, Isolated from Kombucha Tea.</title>
        <authorList>
            <person name="Santos R.A."/>
            <person name="Berretta A.A."/>
            <person name="Barud H.S."/>
            <person name="Ribeiro S.J."/>
            <person name="Gonzalez-Garcia L.N."/>
            <person name="Zucchi T.D."/>
            <person name="Goldman G.H."/>
            <person name="Riano-Pachon D.M."/>
        </authorList>
    </citation>
    <scope>NUCLEOTIDE SEQUENCE [LARGE SCALE GENOMIC DNA]</scope>
    <source>
        <strain evidence="1 2">AF2</strain>
    </source>
</reference>
<proteinExistence type="predicted"/>
<evidence type="ECO:0000313" key="1">
    <source>
        <dbReference type="EMBL" id="KPH86993.1"/>
    </source>
</evidence>
<organism evidence="1 2">
    <name type="scientific">Komagataeibacter intermedius AF2</name>
    <dbReference type="NCBI Taxonomy" id="1458464"/>
    <lineage>
        <taxon>Bacteria</taxon>
        <taxon>Pseudomonadati</taxon>
        <taxon>Pseudomonadota</taxon>
        <taxon>Alphaproteobacteria</taxon>
        <taxon>Acetobacterales</taxon>
        <taxon>Acetobacteraceae</taxon>
        <taxon>Komagataeibacter</taxon>
    </lineage>
</organism>
<dbReference type="EMBL" id="JUFX02000168">
    <property type="protein sequence ID" value="KPH86993.1"/>
    <property type="molecule type" value="Genomic_DNA"/>
</dbReference>
<accession>A0A0N0MF03</accession>
<evidence type="ECO:0000313" key="2">
    <source>
        <dbReference type="Proteomes" id="UP000031553"/>
    </source>
</evidence>
<name>A0A0N0MF03_9PROT</name>
<sequence>MMGNRQGEKLAGGMVLLSLLMGQVAAADPSYDTYGT</sequence>
<protein>
    <submittedName>
        <fullName evidence="1">Uncharacterized protein</fullName>
    </submittedName>
</protein>
<dbReference type="AlphaFoldDB" id="A0A0N0MF03"/>
<gene>
    <name evidence="1" type="ORF">GLUCOINTEAF2_0202353</name>
</gene>
<dbReference type="Proteomes" id="UP000031553">
    <property type="component" value="Unassembled WGS sequence"/>
</dbReference>
<comment type="caution">
    <text evidence="1">The sequence shown here is derived from an EMBL/GenBank/DDBJ whole genome shotgun (WGS) entry which is preliminary data.</text>
</comment>